<keyword evidence="4" id="KW-0597">Phosphoprotein</keyword>
<feature type="transmembrane region" description="Helical" evidence="11">
    <location>
        <begin position="118"/>
        <end position="136"/>
    </location>
</feature>
<dbReference type="EC" id="2.7.13.3" evidence="3"/>
<keyword evidence="9" id="KW-0902">Two-component regulatory system</keyword>
<name>A0A2T8FAU9_9ACTN</name>
<evidence type="ECO:0000256" key="7">
    <source>
        <dbReference type="ARBA" id="ARBA00022777"/>
    </source>
</evidence>
<protein>
    <recommendedName>
        <fullName evidence="10">Sensor-like histidine kinase SenX3</fullName>
        <ecNumber evidence="3">2.7.13.3</ecNumber>
    </recommendedName>
</protein>
<proteinExistence type="predicted"/>
<dbReference type="InterPro" id="IPR036097">
    <property type="entry name" value="HisK_dim/P_sf"/>
</dbReference>
<dbReference type="AlphaFoldDB" id="A0A2T8FAU9"/>
<dbReference type="InterPro" id="IPR004358">
    <property type="entry name" value="Sig_transdc_His_kin-like_C"/>
</dbReference>
<evidence type="ECO:0000256" key="1">
    <source>
        <dbReference type="ARBA" id="ARBA00000085"/>
    </source>
</evidence>
<evidence type="ECO:0000256" key="2">
    <source>
        <dbReference type="ARBA" id="ARBA00004236"/>
    </source>
</evidence>
<dbReference type="CDD" id="cd00082">
    <property type="entry name" value="HisKA"/>
    <property type="match status" value="1"/>
</dbReference>
<dbReference type="GO" id="GO:0030295">
    <property type="term" value="F:protein kinase activator activity"/>
    <property type="evidence" value="ECO:0007669"/>
    <property type="project" value="TreeGrafter"/>
</dbReference>
<dbReference type="PANTHER" id="PTHR42878">
    <property type="entry name" value="TWO-COMPONENT HISTIDINE KINASE"/>
    <property type="match status" value="1"/>
</dbReference>
<keyword evidence="11" id="KW-0812">Transmembrane</keyword>
<dbReference type="Gene3D" id="3.30.565.10">
    <property type="entry name" value="Histidine kinase-like ATPase, C-terminal domain"/>
    <property type="match status" value="1"/>
</dbReference>
<gene>
    <name evidence="13" type="ORF">DDE18_10860</name>
</gene>
<dbReference type="PRINTS" id="PR00344">
    <property type="entry name" value="BCTRLSENSOR"/>
</dbReference>
<dbReference type="PROSITE" id="PS50109">
    <property type="entry name" value="HIS_KIN"/>
    <property type="match status" value="1"/>
</dbReference>
<accession>A0A2T8FAU9</accession>
<organism evidence="13 14">
    <name type="scientific">Nocardioides gansuensis</name>
    <dbReference type="NCBI Taxonomy" id="2138300"/>
    <lineage>
        <taxon>Bacteria</taxon>
        <taxon>Bacillati</taxon>
        <taxon>Actinomycetota</taxon>
        <taxon>Actinomycetes</taxon>
        <taxon>Propionibacteriales</taxon>
        <taxon>Nocardioidaceae</taxon>
        <taxon>Nocardioides</taxon>
    </lineage>
</organism>
<feature type="transmembrane region" description="Helical" evidence="11">
    <location>
        <begin position="21"/>
        <end position="38"/>
    </location>
</feature>
<dbReference type="InterPro" id="IPR050351">
    <property type="entry name" value="BphY/WalK/GraS-like"/>
</dbReference>
<dbReference type="CDD" id="cd00075">
    <property type="entry name" value="HATPase"/>
    <property type="match status" value="1"/>
</dbReference>
<dbReference type="InterPro" id="IPR003661">
    <property type="entry name" value="HisK_dim/P_dom"/>
</dbReference>
<evidence type="ECO:0000313" key="14">
    <source>
        <dbReference type="Proteomes" id="UP000246018"/>
    </source>
</evidence>
<dbReference type="InterPro" id="IPR036890">
    <property type="entry name" value="HATPase_C_sf"/>
</dbReference>
<dbReference type="Proteomes" id="UP000246018">
    <property type="component" value="Unassembled WGS sequence"/>
</dbReference>
<dbReference type="GO" id="GO:0005524">
    <property type="term" value="F:ATP binding"/>
    <property type="evidence" value="ECO:0007669"/>
    <property type="project" value="UniProtKB-KW"/>
</dbReference>
<feature type="domain" description="Histidine kinase" evidence="12">
    <location>
        <begin position="180"/>
        <end position="383"/>
    </location>
</feature>
<dbReference type="RefSeq" id="WP_116572280.1">
    <property type="nucleotide sequence ID" value="NZ_QDGZ01000004.1"/>
</dbReference>
<keyword evidence="7 13" id="KW-0418">Kinase</keyword>
<reference evidence="13 14" key="1">
    <citation type="submission" date="2018-04" db="EMBL/GenBank/DDBJ databases">
        <title>Genome of Nocardioides gansuensis WSJ-1.</title>
        <authorList>
            <person name="Wu S."/>
            <person name="Wang G."/>
        </authorList>
    </citation>
    <scope>NUCLEOTIDE SEQUENCE [LARGE SCALE GENOMIC DNA]</scope>
    <source>
        <strain evidence="13 14">WSJ-1</strain>
    </source>
</reference>
<feature type="transmembrane region" description="Helical" evidence="11">
    <location>
        <begin position="72"/>
        <end position="88"/>
    </location>
</feature>
<feature type="transmembrane region" description="Helical" evidence="11">
    <location>
        <begin position="142"/>
        <end position="164"/>
    </location>
</feature>
<keyword evidence="11" id="KW-1133">Transmembrane helix</keyword>
<evidence type="ECO:0000256" key="9">
    <source>
        <dbReference type="ARBA" id="ARBA00023012"/>
    </source>
</evidence>
<keyword evidence="5" id="KW-0808">Transferase</keyword>
<dbReference type="SMART" id="SM00387">
    <property type="entry name" value="HATPase_c"/>
    <property type="match status" value="1"/>
</dbReference>
<dbReference type="GO" id="GO:0000155">
    <property type="term" value="F:phosphorelay sensor kinase activity"/>
    <property type="evidence" value="ECO:0007669"/>
    <property type="project" value="InterPro"/>
</dbReference>
<evidence type="ECO:0000256" key="11">
    <source>
        <dbReference type="SAM" id="Phobius"/>
    </source>
</evidence>
<comment type="catalytic activity">
    <reaction evidence="1">
        <text>ATP + protein L-histidine = ADP + protein N-phospho-L-histidine.</text>
        <dbReference type="EC" id="2.7.13.3"/>
    </reaction>
</comment>
<dbReference type="Pfam" id="PF02518">
    <property type="entry name" value="HATPase_c"/>
    <property type="match status" value="1"/>
</dbReference>
<dbReference type="GO" id="GO:0005886">
    <property type="term" value="C:plasma membrane"/>
    <property type="evidence" value="ECO:0007669"/>
    <property type="project" value="UniProtKB-SubCell"/>
</dbReference>
<feature type="transmembrane region" description="Helical" evidence="11">
    <location>
        <begin position="44"/>
        <end position="65"/>
    </location>
</feature>
<evidence type="ECO:0000313" key="13">
    <source>
        <dbReference type="EMBL" id="PVG82849.1"/>
    </source>
</evidence>
<keyword evidence="14" id="KW-1185">Reference proteome</keyword>
<evidence type="ECO:0000256" key="8">
    <source>
        <dbReference type="ARBA" id="ARBA00022840"/>
    </source>
</evidence>
<sequence length="385" mass="40597">MDISDHGSKAGARAERASRQAGVLFLMSGLLAVVGIPTSPGPSWVLWSIAAADVVVGVLAFVLPWKRWGPDSTAALAVPGWAVLGLSTWAFGGFATGTGPFFVLLFAWLGLHHRRGVILANAPLAATAYAGALVAAGASAQLVSTTVVLIPIAVSVGLIICGRVQLLEREERWRAALIATLAHDVRSPLTTIQSVLEIVGDEEDLPDGLRPLLAAATRQTSRIAGLASSLLDADRVASGRLRLDLAEFTLADAGNDVLELLGKGDVRVDVDPVLRLCADRMRFVQMLVNLTTNALRHGEPPVVISAATEGSDVRISVRDHGAGVPVEDQPFLFERLRLSDRHPDSVGLGLWIVRILAEAHGGGVSYRTVDPGSEFTIRLPAAPTG</sequence>
<dbReference type="SUPFAM" id="SSF47384">
    <property type="entry name" value="Homodimeric domain of signal transducing histidine kinase"/>
    <property type="match status" value="1"/>
</dbReference>
<evidence type="ECO:0000256" key="4">
    <source>
        <dbReference type="ARBA" id="ARBA00022553"/>
    </source>
</evidence>
<dbReference type="GO" id="GO:0000156">
    <property type="term" value="F:phosphorelay response regulator activity"/>
    <property type="evidence" value="ECO:0007669"/>
    <property type="project" value="TreeGrafter"/>
</dbReference>
<evidence type="ECO:0000256" key="5">
    <source>
        <dbReference type="ARBA" id="ARBA00022679"/>
    </source>
</evidence>
<dbReference type="Gene3D" id="1.10.287.130">
    <property type="match status" value="1"/>
</dbReference>
<dbReference type="Pfam" id="PF00512">
    <property type="entry name" value="HisKA"/>
    <property type="match status" value="1"/>
</dbReference>
<evidence type="ECO:0000259" key="12">
    <source>
        <dbReference type="PROSITE" id="PS50109"/>
    </source>
</evidence>
<dbReference type="InterPro" id="IPR005467">
    <property type="entry name" value="His_kinase_dom"/>
</dbReference>
<dbReference type="GO" id="GO:0007234">
    <property type="term" value="P:osmosensory signaling via phosphorelay pathway"/>
    <property type="evidence" value="ECO:0007669"/>
    <property type="project" value="TreeGrafter"/>
</dbReference>
<keyword evidence="11" id="KW-0472">Membrane</keyword>
<evidence type="ECO:0000256" key="6">
    <source>
        <dbReference type="ARBA" id="ARBA00022741"/>
    </source>
</evidence>
<dbReference type="EMBL" id="QDGZ01000004">
    <property type="protein sequence ID" value="PVG82849.1"/>
    <property type="molecule type" value="Genomic_DNA"/>
</dbReference>
<keyword evidence="8" id="KW-0067">ATP-binding</keyword>
<evidence type="ECO:0000256" key="3">
    <source>
        <dbReference type="ARBA" id="ARBA00012438"/>
    </source>
</evidence>
<dbReference type="PANTHER" id="PTHR42878:SF7">
    <property type="entry name" value="SENSOR HISTIDINE KINASE GLRK"/>
    <property type="match status" value="1"/>
</dbReference>
<dbReference type="OrthoDB" id="9813151at2"/>
<dbReference type="SMART" id="SM00388">
    <property type="entry name" value="HisKA"/>
    <property type="match status" value="1"/>
</dbReference>
<comment type="caution">
    <text evidence="13">The sequence shown here is derived from an EMBL/GenBank/DDBJ whole genome shotgun (WGS) entry which is preliminary data.</text>
</comment>
<evidence type="ECO:0000256" key="10">
    <source>
        <dbReference type="ARBA" id="ARBA00039401"/>
    </source>
</evidence>
<keyword evidence="6" id="KW-0547">Nucleotide-binding</keyword>
<dbReference type="SUPFAM" id="SSF55874">
    <property type="entry name" value="ATPase domain of HSP90 chaperone/DNA topoisomerase II/histidine kinase"/>
    <property type="match status" value="1"/>
</dbReference>
<dbReference type="InterPro" id="IPR003594">
    <property type="entry name" value="HATPase_dom"/>
</dbReference>
<comment type="subcellular location">
    <subcellularLocation>
        <location evidence="2">Cell membrane</location>
    </subcellularLocation>
</comment>